<gene>
    <name evidence="3" type="ORF">H257_03708</name>
</gene>
<evidence type="ECO:0000256" key="1">
    <source>
        <dbReference type="SAM" id="Coils"/>
    </source>
</evidence>
<dbReference type="AlphaFoldDB" id="W4GZT6"/>
<sequence>MPMSNTSSSKGSTHEDDQPLSKQRDMPRRAPKRNHRKPGLLDPLGELVVVPIVDESPAPLSRVTRSPDRLSMRNDQRQDAEFARLVGAAQASIQANADAMDAAAAVAAVLSHVEERHYASLALRKQHIHVLQQLEADLEAFEQSMDGTRQRFRAVANQHLHAIAELLLRHEASSSSYVPPPAASTSSVSPSGVTADENSVAMHLHEAGAAYKKAGDQRHECVPVLAHKAQGDRCFHDAIMLVRRGGGGGDTDLDTAVLRMAEAATAYAKYRESPLFDQCQLMLSVAVNDIAWSHNALNDATYSLDLRIKSARRDFVESEARACMVEALESAKQGIVQASGGQYDVALLKHVQRCNQYMSWLGRHNPATLAATGVTPAVTAALERKVHKSSIAYGCRTLPGRSEYECEQLVGHWTALAKGDVELATVLVTESALQQATSAALTASRDKQFPALLVLSDTLLTALGGTSVYWVLSVYNCIMSMVASMPPAFTLTWLPLLCQMTAAASDPVIVPALLRRLEHLMATKQVVHHVVSKCGLVALVQTLRDSDLSHQDIMQAIVAVVAKCTAVHPKCFNDDAHLCVVLPVLCAMLLRHAKSPALVADIISLLTSLFSNCTNLTASNAADCQLVAAVAPALAACNPPCQASALLLLRDLAQSDKRVLAQCRQHRAALVSAISPMDPAWIVAFSDQLTS</sequence>
<proteinExistence type="predicted"/>
<keyword evidence="1" id="KW-0175">Coiled coil</keyword>
<feature type="region of interest" description="Disordered" evidence="2">
    <location>
        <begin position="1"/>
        <end position="41"/>
    </location>
</feature>
<evidence type="ECO:0000256" key="2">
    <source>
        <dbReference type="SAM" id="MobiDB-lite"/>
    </source>
</evidence>
<feature type="region of interest" description="Disordered" evidence="2">
    <location>
        <begin position="175"/>
        <end position="194"/>
    </location>
</feature>
<dbReference type="RefSeq" id="XP_009826221.1">
    <property type="nucleotide sequence ID" value="XM_009827919.1"/>
</dbReference>
<accession>W4GZT6</accession>
<feature type="compositionally biased region" description="Polar residues" evidence="2">
    <location>
        <begin position="1"/>
        <end position="11"/>
    </location>
</feature>
<organism evidence="3">
    <name type="scientific">Aphanomyces astaci</name>
    <name type="common">Crayfish plague agent</name>
    <dbReference type="NCBI Taxonomy" id="112090"/>
    <lineage>
        <taxon>Eukaryota</taxon>
        <taxon>Sar</taxon>
        <taxon>Stramenopiles</taxon>
        <taxon>Oomycota</taxon>
        <taxon>Saprolegniomycetes</taxon>
        <taxon>Saprolegniales</taxon>
        <taxon>Verrucalvaceae</taxon>
        <taxon>Aphanomyces</taxon>
    </lineage>
</organism>
<reference evidence="3" key="1">
    <citation type="submission" date="2013-12" db="EMBL/GenBank/DDBJ databases">
        <title>The Genome Sequence of Aphanomyces astaci APO3.</title>
        <authorList>
            <consortium name="The Broad Institute Genomics Platform"/>
            <person name="Russ C."/>
            <person name="Tyler B."/>
            <person name="van West P."/>
            <person name="Dieguez-Uribeondo J."/>
            <person name="Young S.K."/>
            <person name="Zeng Q."/>
            <person name="Gargeya S."/>
            <person name="Fitzgerald M."/>
            <person name="Abouelleil A."/>
            <person name="Alvarado L."/>
            <person name="Chapman S.B."/>
            <person name="Gainer-Dewar J."/>
            <person name="Goldberg J."/>
            <person name="Griggs A."/>
            <person name="Gujja S."/>
            <person name="Hansen M."/>
            <person name="Howarth C."/>
            <person name="Imamovic A."/>
            <person name="Ireland A."/>
            <person name="Larimer J."/>
            <person name="McCowan C."/>
            <person name="Murphy C."/>
            <person name="Pearson M."/>
            <person name="Poon T.W."/>
            <person name="Priest M."/>
            <person name="Roberts A."/>
            <person name="Saif S."/>
            <person name="Shea T."/>
            <person name="Sykes S."/>
            <person name="Wortman J."/>
            <person name="Nusbaum C."/>
            <person name="Birren B."/>
        </authorList>
    </citation>
    <scope>NUCLEOTIDE SEQUENCE [LARGE SCALE GENOMIC DNA]</scope>
    <source>
        <strain evidence="3">APO3</strain>
    </source>
</reference>
<dbReference type="SUPFAM" id="SSF48371">
    <property type="entry name" value="ARM repeat"/>
    <property type="match status" value="1"/>
</dbReference>
<feature type="compositionally biased region" description="Basic residues" evidence="2">
    <location>
        <begin position="29"/>
        <end position="38"/>
    </location>
</feature>
<protein>
    <submittedName>
        <fullName evidence="3">Uncharacterized protein</fullName>
    </submittedName>
</protein>
<dbReference type="EMBL" id="KI913119">
    <property type="protein sequence ID" value="ETV84529.1"/>
    <property type="molecule type" value="Genomic_DNA"/>
</dbReference>
<dbReference type="VEuPathDB" id="FungiDB:H257_03708"/>
<dbReference type="InterPro" id="IPR016024">
    <property type="entry name" value="ARM-type_fold"/>
</dbReference>
<dbReference type="GeneID" id="20805704"/>
<evidence type="ECO:0000313" key="3">
    <source>
        <dbReference type="EMBL" id="ETV84529.1"/>
    </source>
</evidence>
<name>W4GZT6_APHAT</name>
<feature type="coiled-coil region" evidence="1">
    <location>
        <begin position="124"/>
        <end position="151"/>
    </location>
</feature>
<dbReference type="OrthoDB" id="74774at2759"/>
<feature type="compositionally biased region" description="Basic and acidic residues" evidence="2">
    <location>
        <begin position="12"/>
        <end position="28"/>
    </location>
</feature>